<protein>
    <submittedName>
        <fullName evidence="1">Uncharacterized protein</fullName>
    </submittedName>
</protein>
<name>A0A2R5FQR3_NOSCO</name>
<accession>A0A2R5FQR3</accession>
<evidence type="ECO:0000313" key="1">
    <source>
        <dbReference type="EMBL" id="GBG21087.1"/>
    </source>
</evidence>
<organism evidence="1 2">
    <name type="scientific">Nostoc commune NIES-4072</name>
    <dbReference type="NCBI Taxonomy" id="2005467"/>
    <lineage>
        <taxon>Bacteria</taxon>
        <taxon>Bacillati</taxon>
        <taxon>Cyanobacteriota</taxon>
        <taxon>Cyanophyceae</taxon>
        <taxon>Nostocales</taxon>
        <taxon>Nostocaceae</taxon>
        <taxon>Nostoc</taxon>
    </lineage>
</organism>
<dbReference type="Proteomes" id="UP000245124">
    <property type="component" value="Unassembled WGS sequence"/>
</dbReference>
<evidence type="ECO:0000313" key="2">
    <source>
        <dbReference type="Proteomes" id="UP000245124"/>
    </source>
</evidence>
<dbReference type="EMBL" id="BDUD01000001">
    <property type="protein sequence ID" value="GBG21087.1"/>
    <property type="molecule type" value="Genomic_DNA"/>
</dbReference>
<sequence length="69" mass="8157">MLIRTVLARWLFLDILRPIKKQKDQPPTAGLENFFLRCLLKRVKTQLRVPKMQRATFLNNIVTVNTDFS</sequence>
<dbReference type="AlphaFoldDB" id="A0A2R5FQR3"/>
<gene>
    <name evidence="1" type="ORF">NIES4072_47690</name>
</gene>
<reference evidence="1 2" key="1">
    <citation type="submission" date="2017-06" db="EMBL/GenBank/DDBJ databases">
        <title>Genome sequencing of cyanobaciteial culture collection at National Institute for Environmental Studies (NIES).</title>
        <authorList>
            <person name="Hirose Y."/>
            <person name="Shimura Y."/>
            <person name="Fujisawa T."/>
            <person name="Nakamura Y."/>
            <person name="Kawachi M."/>
        </authorList>
    </citation>
    <scope>NUCLEOTIDE SEQUENCE [LARGE SCALE GENOMIC DNA]</scope>
    <source>
        <strain evidence="1 2">NIES-4072</strain>
    </source>
</reference>
<comment type="caution">
    <text evidence="1">The sequence shown here is derived from an EMBL/GenBank/DDBJ whole genome shotgun (WGS) entry which is preliminary data.</text>
</comment>
<keyword evidence="2" id="KW-1185">Reference proteome</keyword>
<proteinExistence type="predicted"/>